<keyword evidence="2" id="KW-1185">Reference proteome</keyword>
<dbReference type="InterPro" id="IPR050583">
    <property type="entry name" value="Mycobacterial_A85_antigen"/>
</dbReference>
<dbReference type="InterPro" id="IPR029058">
    <property type="entry name" value="AB_hydrolase_fold"/>
</dbReference>
<evidence type="ECO:0000313" key="2">
    <source>
        <dbReference type="Proteomes" id="UP001341444"/>
    </source>
</evidence>
<organism evidence="1 2">
    <name type="scientific">Heyndrickxia acidicola</name>
    <dbReference type="NCBI Taxonomy" id="209389"/>
    <lineage>
        <taxon>Bacteria</taxon>
        <taxon>Bacillati</taxon>
        <taxon>Bacillota</taxon>
        <taxon>Bacilli</taxon>
        <taxon>Bacillales</taxon>
        <taxon>Bacillaceae</taxon>
        <taxon>Heyndrickxia</taxon>
    </lineage>
</organism>
<dbReference type="PANTHER" id="PTHR48098:SF3">
    <property type="entry name" value="IRON(III) ENTEROBACTIN ESTERASE"/>
    <property type="match status" value="1"/>
</dbReference>
<accession>A0ABU6MD15</accession>
<dbReference type="PANTHER" id="PTHR48098">
    <property type="entry name" value="ENTEROCHELIN ESTERASE-RELATED"/>
    <property type="match status" value="1"/>
</dbReference>
<protein>
    <submittedName>
        <fullName evidence="1">Esterase family protein</fullName>
    </submittedName>
</protein>
<dbReference type="Proteomes" id="UP001341444">
    <property type="component" value="Unassembled WGS sequence"/>
</dbReference>
<reference evidence="1 2" key="1">
    <citation type="submission" date="2023-03" db="EMBL/GenBank/DDBJ databases">
        <title>Bacillus Genome Sequencing.</title>
        <authorList>
            <person name="Dunlap C."/>
        </authorList>
    </citation>
    <scope>NUCLEOTIDE SEQUENCE [LARGE SCALE GENOMIC DNA]</scope>
    <source>
        <strain evidence="1 2">B-23453</strain>
    </source>
</reference>
<dbReference type="Pfam" id="PF00756">
    <property type="entry name" value="Esterase"/>
    <property type="match status" value="1"/>
</dbReference>
<gene>
    <name evidence="1" type="ORF">P4T90_05510</name>
</gene>
<dbReference type="EMBL" id="JARMAB010000006">
    <property type="protein sequence ID" value="MED1202549.1"/>
    <property type="molecule type" value="Genomic_DNA"/>
</dbReference>
<dbReference type="Gene3D" id="3.40.50.1820">
    <property type="entry name" value="alpha/beta hydrolase"/>
    <property type="match status" value="1"/>
</dbReference>
<sequence length="240" mass="27375">MAGTKGTIKEVMFESRELGETLSILVYLPATFSPLYKYSLLIAQDGKDYFQLGRIARTADELLEKQEIENLIIVGIPYKNVQDRRKKYHPDGEQNAAYIRFLAHELVPYLDKEYPTYHIGMGRALIGDSLAATVSLMTAIKYPNIFGKVILQSPLVNDAVMEAVQSHLNPHLLNVYHIIGTGETEVSTTDGSIQDFLTPNRALHSIFKEKGFPYFYEEFEGNHTWKYWQPDLKRALTHAF</sequence>
<name>A0ABU6MD15_9BACI</name>
<dbReference type="SUPFAM" id="SSF53474">
    <property type="entry name" value="alpha/beta-Hydrolases"/>
    <property type="match status" value="1"/>
</dbReference>
<comment type="caution">
    <text evidence="1">The sequence shown here is derived from an EMBL/GenBank/DDBJ whole genome shotgun (WGS) entry which is preliminary data.</text>
</comment>
<evidence type="ECO:0000313" key="1">
    <source>
        <dbReference type="EMBL" id="MED1202549.1"/>
    </source>
</evidence>
<dbReference type="InterPro" id="IPR000801">
    <property type="entry name" value="Esterase-like"/>
</dbReference>
<proteinExistence type="predicted"/>
<dbReference type="RefSeq" id="WP_066265492.1">
    <property type="nucleotide sequence ID" value="NZ_JARMAB010000006.1"/>
</dbReference>